<proteinExistence type="predicted"/>
<protein>
    <submittedName>
        <fullName evidence="3">Uncharacterized protein</fullName>
    </submittedName>
</protein>
<keyword evidence="1" id="KW-0175">Coiled coil</keyword>
<dbReference type="EMBL" id="CP009885">
    <property type="protein sequence ID" value="ALR06336.1"/>
    <property type="molecule type" value="Genomic_DNA"/>
</dbReference>
<evidence type="ECO:0000313" key="4">
    <source>
        <dbReference type="Proteomes" id="UP000196980"/>
    </source>
</evidence>
<feature type="coiled-coil region" evidence="1">
    <location>
        <begin position="14"/>
        <end position="48"/>
    </location>
</feature>
<name>A0ABC8ACZ4_XYLFS</name>
<dbReference type="RefSeq" id="WP_057683524.1">
    <property type="nucleotide sequence ID" value="NZ_CM003753.1"/>
</dbReference>
<accession>A0ABC8ACZ4</accession>
<organism evidence="3 4">
    <name type="scientific">Xylella fastidiosa</name>
    <dbReference type="NCBI Taxonomy" id="2371"/>
    <lineage>
        <taxon>Bacteria</taxon>
        <taxon>Pseudomonadati</taxon>
        <taxon>Pseudomonadota</taxon>
        <taxon>Gammaproteobacteria</taxon>
        <taxon>Lysobacterales</taxon>
        <taxon>Lysobacteraceae</taxon>
        <taxon>Xylella</taxon>
    </lineage>
</organism>
<sequence>MSAMKEVWDALRAVVGIADKMQDLSTELRELRRENQALRERLVRVETIIEGAYAASRGGGPATAPQLPSPPTTDR</sequence>
<reference evidence="4" key="1">
    <citation type="submission" date="2014-11" db="EMBL/GenBank/DDBJ databases">
        <title>Xylella fastidiosa Hib4 Genome Sequencing.</title>
        <authorList>
            <person name="Pierry P.M."/>
            <person name="da Silva A.M."/>
        </authorList>
    </citation>
    <scope>NUCLEOTIDE SEQUENCE [LARGE SCALE GENOMIC DNA]</scope>
    <source>
        <strain evidence="4">Hib4</strain>
    </source>
</reference>
<evidence type="ECO:0000313" key="3">
    <source>
        <dbReference type="EMBL" id="ALR06336.1"/>
    </source>
</evidence>
<evidence type="ECO:0000256" key="2">
    <source>
        <dbReference type="SAM" id="MobiDB-lite"/>
    </source>
</evidence>
<dbReference type="Proteomes" id="UP000196980">
    <property type="component" value="Chromosome"/>
</dbReference>
<gene>
    <name evidence="3" type="ORF">XFHB_05195</name>
</gene>
<dbReference type="AlphaFoldDB" id="A0ABC8ACZ4"/>
<dbReference type="KEGG" id="xfh:XFHB_05195"/>
<feature type="region of interest" description="Disordered" evidence="2">
    <location>
        <begin position="54"/>
        <end position="75"/>
    </location>
</feature>
<evidence type="ECO:0000256" key="1">
    <source>
        <dbReference type="SAM" id="Coils"/>
    </source>
</evidence>